<dbReference type="Proteomes" id="UP000638848">
    <property type="component" value="Unassembled WGS sequence"/>
</dbReference>
<gene>
    <name evidence="1" type="ORF">GCM10011374_31130</name>
</gene>
<dbReference type="EMBL" id="BMEQ01000020">
    <property type="protein sequence ID" value="GGG65128.1"/>
    <property type="molecule type" value="Genomic_DNA"/>
</dbReference>
<name>A0A917H2Y4_9MICC</name>
<sequence length="98" mass="10955">MNDDALGHEQARLLHRALERAGIPPRRLWSHYAGLGGALGPLEVEAYLYRCLRLSPAERDLLAQAANALLDHRFQLWAPFTTDLMRREAGGEEPGPAR</sequence>
<evidence type="ECO:0000313" key="2">
    <source>
        <dbReference type="Proteomes" id="UP000638848"/>
    </source>
</evidence>
<comment type="caution">
    <text evidence="1">The sequence shown here is derived from an EMBL/GenBank/DDBJ whole genome shotgun (WGS) entry which is preliminary data.</text>
</comment>
<reference evidence="1" key="1">
    <citation type="journal article" date="2014" name="Int. J. Syst. Evol. Microbiol.">
        <title>Complete genome sequence of Corynebacterium casei LMG S-19264T (=DSM 44701T), isolated from a smear-ripened cheese.</title>
        <authorList>
            <consortium name="US DOE Joint Genome Institute (JGI-PGF)"/>
            <person name="Walter F."/>
            <person name="Albersmeier A."/>
            <person name="Kalinowski J."/>
            <person name="Ruckert C."/>
        </authorList>
    </citation>
    <scope>NUCLEOTIDE SEQUENCE</scope>
    <source>
        <strain evidence="1">CGMCC 1.12187</strain>
    </source>
</reference>
<accession>A0A917H2Y4</accession>
<proteinExistence type="predicted"/>
<evidence type="ECO:0000313" key="1">
    <source>
        <dbReference type="EMBL" id="GGG65128.1"/>
    </source>
</evidence>
<keyword evidence="2" id="KW-1185">Reference proteome</keyword>
<dbReference type="AlphaFoldDB" id="A0A917H2Y4"/>
<protein>
    <submittedName>
        <fullName evidence="1">Uncharacterized protein</fullName>
    </submittedName>
</protein>
<organism evidence="1 2">
    <name type="scientific">Kocuria dechangensis</name>
    <dbReference type="NCBI Taxonomy" id="1176249"/>
    <lineage>
        <taxon>Bacteria</taxon>
        <taxon>Bacillati</taxon>
        <taxon>Actinomycetota</taxon>
        <taxon>Actinomycetes</taxon>
        <taxon>Micrococcales</taxon>
        <taxon>Micrococcaceae</taxon>
        <taxon>Kocuria</taxon>
    </lineage>
</organism>
<reference evidence="1" key="2">
    <citation type="submission" date="2020-09" db="EMBL/GenBank/DDBJ databases">
        <authorList>
            <person name="Sun Q."/>
            <person name="Zhou Y."/>
        </authorList>
    </citation>
    <scope>NUCLEOTIDE SEQUENCE</scope>
    <source>
        <strain evidence="1">CGMCC 1.12187</strain>
    </source>
</reference>
<dbReference type="RefSeq" id="WP_188538853.1">
    <property type="nucleotide sequence ID" value="NZ_BMEQ01000020.1"/>
</dbReference>